<dbReference type="Proteomes" id="UP000265520">
    <property type="component" value="Unassembled WGS sequence"/>
</dbReference>
<evidence type="ECO:0000313" key="2">
    <source>
        <dbReference type="EMBL" id="MCI39755.1"/>
    </source>
</evidence>
<keyword evidence="3" id="KW-1185">Reference proteome</keyword>
<protein>
    <submittedName>
        <fullName evidence="2">Uncharacterized protein</fullName>
    </submittedName>
</protein>
<proteinExistence type="predicted"/>
<name>A0A392RVY6_9FABA</name>
<dbReference type="EMBL" id="LXQA010271311">
    <property type="protein sequence ID" value="MCI39755.1"/>
    <property type="molecule type" value="Genomic_DNA"/>
</dbReference>
<comment type="caution">
    <text evidence="2">The sequence shown here is derived from an EMBL/GenBank/DDBJ whole genome shotgun (WGS) entry which is preliminary data.</text>
</comment>
<organism evidence="2 3">
    <name type="scientific">Trifolium medium</name>
    <dbReference type="NCBI Taxonomy" id="97028"/>
    <lineage>
        <taxon>Eukaryota</taxon>
        <taxon>Viridiplantae</taxon>
        <taxon>Streptophyta</taxon>
        <taxon>Embryophyta</taxon>
        <taxon>Tracheophyta</taxon>
        <taxon>Spermatophyta</taxon>
        <taxon>Magnoliopsida</taxon>
        <taxon>eudicotyledons</taxon>
        <taxon>Gunneridae</taxon>
        <taxon>Pentapetalae</taxon>
        <taxon>rosids</taxon>
        <taxon>fabids</taxon>
        <taxon>Fabales</taxon>
        <taxon>Fabaceae</taxon>
        <taxon>Papilionoideae</taxon>
        <taxon>50 kb inversion clade</taxon>
        <taxon>NPAAA clade</taxon>
        <taxon>Hologalegina</taxon>
        <taxon>IRL clade</taxon>
        <taxon>Trifolieae</taxon>
        <taxon>Trifolium</taxon>
    </lineage>
</organism>
<accession>A0A392RVY6</accession>
<keyword evidence="1" id="KW-0732">Signal</keyword>
<evidence type="ECO:0000256" key="1">
    <source>
        <dbReference type="SAM" id="SignalP"/>
    </source>
</evidence>
<dbReference type="AlphaFoldDB" id="A0A392RVY6"/>
<sequence>MKVKMILLIVLTRMVSMASRRATVQTETTMITVKKRQKRTGRHCIQ</sequence>
<feature type="signal peptide" evidence="1">
    <location>
        <begin position="1"/>
        <end position="18"/>
    </location>
</feature>
<feature type="chain" id="PRO_5017194261" evidence="1">
    <location>
        <begin position="19"/>
        <end position="46"/>
    </location>
</feature>
<reference evidence="2 3" key="1">
    <citation type="journal article" date="2018" name="Front. Plant Sci.">
        <title>Red Clover (Trifolium pratense) and Zigzag Clover (T. medium) - A Picture of Genomic Similarities and Differences.</title>
        <authorList>
            <person name="Dluhosova J."/>
            <person name="Istvanek J."/>
            <person name="Nedelnik J."/>
            <person name="Repkova J."/>
        </authorList>
    </citation>
    <scope>NUCLEOTIDE SEQUENCE [LARGE SCALE GENOMIC DNA]</scope>
    <source>
        <strain evidence="3">cv. 10/8</strain>
        <tissue evidence="2">Leaf</tissue>
    </source>
</reference>
<evidence type="ECO:0000313" key="3">
    <source>
        <dbReference type="Proteomes" id="UP000265520"/>
    </source>
</evidence>